<dbReference type="CDD" id="cd00082">
    <property type="entry name" value="HisKA"/>
    <property type="match status" value="1"/>
</dbReference>
<dbReference type="GO" id="GO:0005886">
    <property type="term" value="C:plasma membrane"/>
    <property type="evidence" value="ECO:0007669"/>
    <property type="project" value="TreeGrafter"/>
</dbReference>
<sequence length="300" mass="34676">MFSVFLVYPLIYIMNAIRHISQGNFIDTDAKAFKKNGKVKWPYFLYKEVIMNIANVGRTLDKARHDREQLDKSKTEWIAGVSHDLKTPLSYVTGYSSLIMNKDHQWEISDIMPYVEEIYSKGMYIENLIEDLNMTFFIDHIDKSQLKLRQIDLVVFLQNIMVDIANEPKAQAYGFGFESELDELETIIDERLMYRAVFNLLMNAIEHNPEETEITLSLSKRGDEIHMNITDNGVGMDESTLKNIFERYYSKNEKAKLHKGLGLCNVKQIVEAHDAQISVDSALGKGTSFYIVLPAIEYYL</sequence>
<evidence type="ECO:0000256" key="4">
    <source>
        <dbReference type="ARBA" id="ARBA00022553"/>
    </source>
</evidence>
<accession>A0A239L879</accession>
<gene>
    <name evidence="9" type="ORF">SAMN05446037_10661</name>
</gene>
<evidence type="ECO:0000256" key="2">
    <source>
        <dbReference type="ARBA" id="ARBA00004370"/>
    </source>
</evidence>
<keyword evidence="5" id="KW-0808">Transferase</keyword>
<dbReference type="PANTHER" id="PTHR45453">
    <property type="entry name" value="PHOSPHATE REGULON SENSOR PROTEIN PHOR"/>
    <property type="match status" value="1"/>
</dbReference>
<dbReference type="Gene3D" id="1.10.287.130">
    <property type="match status" value="1"/>
</dbReference>
<keyword evidence="4" id="KW-0597">Phosphoprotein</keyword>
<dbReference type="InterPro" id="IPR003661">
    <property type="entry name" value="HisK_dim/P_dom"/>
</dbReference>
<keyword evidence="7" id="KW-0902">Two-component regulatory system</keyword>
<dbReference type="CDD" id="cd00075">
    <property type="entry name" value="HATPase"/>
    <property type="match status" value="1"/>
</dbReference>
<dbReference type="EC" id="2.7.13.3" evidence="3"/>
<comment type="catalytic activity">
    <reaction evidence="1">
        <text>ATP + protein L-histidine = ADP + protein N-phospho-L-histidine.</text>
        <dbReference type="EC" id="2.7.13.3"/>
    </reaction>
</comment>
<dbReference type="InterPro" id="IPR004358">
    <property type="entry name" value="Sig_transdc_His_kin-like_C"/>
</dbReference>
<reference evidence="9 10" key="1">
    <citation type="submission" date="2017-06" db="EMBL/GenBank/DDBJ databases">
        <authorList>
            <person name="Kim H.J."/>
            <person name="Triplett B.A."/>
        </authorList>
    </citation>
    <scope>NUCLEOTIDE SEQUENCE [LARGE SCALE GENOMIC DNA]</scope>
    <source>
        <strain evidence="9 10">SCA</strain>
    </source>
</reference>
<evidence type="ECO:0000256" key="3">
    <source>
        <dbReference type="ARBA" id="ARBA00012438"/>
    </source>
</evidence>
<evidence type="ECO:0000256" key="6">
    <source>
        <dbReference type="ARBA" id="ARBA00022777"/>
    </source>
</evidence>
<dbReference type="PANTHER" id="PTHR45453:SF1">
    <property type="entry name" value="PHOSPHATE REGULON SENSOR PROTEIN PHOR"/>
    <property type="match status" value="1"/>
</dbReference>
<dbReference type="SUPFAM" id="SSF47384">
    <property type="entry name" value="Homodimeric domain of signal transducing histidine kinase"/>
    <property type="match status" value="1"/>
</dbReference>
<keyword evidence="6 9" id="KW-0418">Kinase</keyword>
<keyword evidence="10" id="KW-1185">Reference proteome</keyword>
<evidence type="ECO:0000259" key="8">
    <source>
        <dbReference type="PROSITE" id="PS50109"/>
    </source>
</evidence>
<dbReference type="GO" id="GO:0004721">
    <property type="term" value="F:phosphoprotein phosphatase activity"/>
    <property type="evidence" value="ECO:0007669"/>
    <property type="project" value="TreeGrafter"/>
</dbReference>
<dbReference type="Gene3D" id="3.30.565.10">
    <property type="entry name" value="Histidine kinase-like ATPase, C-terminal domain"/>
    <property type="match status" value="1"/>
</dbReference>
<protein>
    <recommendedName>
        <fullName evidence="3">histidine kinase</fullName>
        <ecNumber evidence="3">2.7.13.3</ecNumber>
    </recommendedName>
</protein>
<dbReference type="AlphaFoldDB" id="A0A239L879"/>
<dbReference type="PRINTS" id="PR00344">
    <property type="entry name" value="BCTRLSENSOR"/>
</dbReference>
<evidence type="ECO:0000256" key="1">
    <source>
        <dbReference type="ARBA" id="ARBA00000085"/>
    </source>
</evidence>
<dbReference type="PROSITE" id="PS50109">
    <property type="entry name" value="HIS_KIN"/>
    <property type="match status" value="1"/>
</dbReference>
<dbReference type="GO" id="GO:0016036">
    <property type="term" value="P:cellular response to phosphate starvation"/>
    <property type="evidence" value="ECO:0007669"/>
    <property type="project" value="TreeGrafter"/>
</dbReference>
<dbReference type="InterPro" id="IPR050351">
    <property type="entry name" value="BphY/WalK/GraS-like"/>
</dbReference>
<evidence type="ECO:0000313" key="10">
    <source>
        <dbReference type="Proteomes" id="UP000198304"/>
    </source>
</evidence>
<dbReference type="GO" id="GO:0000155">
    <property type="term" value="F:phosphorelay sensor kinase activity"/>
    <property type="evidence" value="ECO:0007669"/>
    <property type="project" value="InterPro"/>
</dbReference>
<dbReference type="InterPro" id="IPR036890">
    <property type="entry name" value="HATPase_C_sf"/>
</dbReference>
<dbReference type="EMBL" id="FZOJ01000066">
    <property type="protein sequence ID" value="SNT26053.1"/>
    <property type="molecule type" value="Genomic_DNA"/>
</dbReference>
<dbReference type="InterPro" id="IPR005467">
    <property type="entry name" value="His_kinase_dom"/>
</dbReference>
<dbReference type="InterPro" id="IPR036097">
    <property type="entry name" value="HisK_dim/P_sf"/>
</dbReference>
<dbReference type="InterPro" id="IPR003594">
    <property type="entry name" value="HATPase_dom"/>
</dbReference>
<dbReference type="Pfam" id="PF02518">
    <property type="entry name" value="HATPase_c"/>
    <property type="match status" value="1"/>
</dbReference>
<proteinExistence type="predicted"/>
<dbReference type="FunFam" id="3.30.565.10:FF:000006">
    <property type="entry name" value="Sensor histidine kinase WalK"/>
    <property type="match status" value="1"/>
</dbReference>
<evidence type="ECO:0000256" key="7">
    <source>
        <dbReference type="ARBA" id="ARBA00023012"/>
    </source>
</evidence>
<evidence type="ECO:0000313" key="9">
    <source>
        <dbReference type="EMBL" id="SNT26053.1"/>
    </source>
</evidence>
<feature type="domain" description="Histidine kinase" evidence="8">
    <location>
        <begin position="80"/>
        <end position="297"/>
    </location>
</feature>
<dbReference type="Proteomes" id="UP000198304">
    <property type="component" value="Unassembled WGS sequence"/>
</dbReference>
<dbReference type="SMART" id="SM00387">
    <property type="entry name" value="HATPase_c"/>
    <property type="match status" value="1"/>
</dbReference>
<organism evidence="9 10">
    <name type="scientific">Anaerovirgula multivorans</name>
    <dbReference type="NCBI Taxonomy" id="312168"/>
    <lineage>
        <taxon>Bacteria</taxon>
        <taxon>Bacillati</taxon>
        <taxon>Bacillota</taxon>
        <taxon>Clostridia</taxon>
        <taxon>Peptostreptococcales</taxon>
        <taxon>Natronincolaceae</taxon>
        <taxon>Anaerovirgula</taxon>
    </lineage>
</organism>
<name>A0A239L879_9FIRM</name>
<dbReference type="Pfam" id="PF00512">
    <property type="entry name" value="HisKA"/>
    <property type="match status" value="1"/>
</dbReference>
<dbReference type="SMART" id="SM00388">
    <property type="entry name" value="HisKA"/>
    <property type="match status" value="1"/>
</dbReference>
<dbReference type="SUPFAM" id="SSF55874">
    <property type="entry name" value="ATPase domain of HSP90 chaperone/DNA topoisomerase II/histidine kinase"/>
    <property type="match status" value="1"/>
</dbReference>
<comment type="subcellular location">
    <subcellularLocation>
        <location evidence="2">Membrane</location>
    </subcellularLocation>
</comment>
<evidence type="ECO:0000256" key="5">
    <source>
        <dbReference type="ARBA" id="ARBA00022679"/>
    </source>
</evidence>